<feature type="domain" description="Thioredoxin" evidence="2">
    <location>
        <begin position="1"/>
        <end position="174"/>
    </location>
</feature>
<dbReference type="InterPro" id="IPR012336">
    <property type="entry name" value="Thioredoxin-like_fold"/>
</dbReference>
<organism evidence="3 4">
    <name type="scientific">Pinibacter aurantiacus</name>
    <dbReference type="NCBI Taxonomy" id="2851599"/>
    <lineage>
        <taxon>Bacteria</taxon>
        <taxon>Pseudomonadati</taxon>
        <taxon>Bacteroidota</taxon>
        <taxon>Chitinophagia</taxon>
        <taxon>Chitinophagales</taxon>
        <taxon>Chitinophagaceae</taxon>
        <taxon>Pinibacter</taxon>
    </lineage>
</organism>
<dbReference type="PANTHER" id="PTHR13887">
    <property type="entry name" value="GLUTATHIONE S-TRANSFERASE KAPPA"/>
    <property type="match status" value="1"/>
</dbReference>
<dbReference type="Proteomes" id="UP000812270">
    <property type="component" value="Unassembled WGS sequence"/>
</dbReference>
<comment type="similarity">
    <text evidence="1">Belongs to the thioredoxin family. DsbA subfamily.</text>
</comment>
<evidence type="ECO:0000259" key="2">
    <source>
        <dbReference type="PROSITE" id="PS51352"/>
    </source>
</evidence>
<dbReference type="RefSeq" id="WP_217790423.1">
    <property type="nucleotide sequence ID" value="NZ_JAHSPG010000003.1"/>
</dbReference>
<protein>
    <submittedName>
        <fullName evidence="3">DsbA family protein</fullName>
    </submittedName>
</protein>
<proteinExistence type="inferred from homology"/>
<name>A0A9E2SBE8_9BACT</name>
<accession>A0A9E2SBE8</accession>
<dbReference type="InterPro" id="IPR013766">
    <property type="entry name" value="Thioredoxin_domain"/>
</dbReference>
<keyword evidence="4" id="KW-1185">Reference proteome</keyword>
<dbReference type="EMBL" id="JAHSPG010000003">
    <property type="protein sequence ID" value="MBV4356785.1"/>
    <property type="molecule type" value="Genomic_DNA"/>
</dbReference>
<dbReference type="Pfam" id="PF13462">
    <property type="entry name" value="Thioredoxin_4"/>
    <property type="match status" value="1"/>
</dbReference>
<evidence type="ECO:0000313" key="4">
    <source>
        <dbReference type="Proteomes" id="UP000812270"/>
    </source>
</evidence>
<evidence type="ECO:0000256" key="1">
    <source>
        <dbReference type="ARBA" id="ARBA00005791"/>
    </source>
</evidence>
<dbReference type="PROSITE" id="PS51352">
    <property type="entry name" value="THIOREDOXIN_2"/>
    <property type="match status" value="1"/>
</dbReference>
<reference evidence="3" key="1">
    <citation type="submission" date="2021-06" db="EMBL/GenBank/DDBJ databases">
        <authorList>
            <person name="Huq M.A."/>
        </authorList>
    </citation>
    <scope>NUCLEOTIDE SEQUENCE</scope>
    <source>
        <strain evidence="3">MAH-26</strain>
    </source>
</reference>
<gene>
    <name evidence="3" type="ORF">KTO63_06450</name>
</gene>
<sequence>MSKLRPEVTGNDHIQGNVNAPVELVEYGDYECPHCGRAYPVIKKIQKKMGDNLKFVFRNFPLSEVHPDARMAATAAEAADAQGKFWEMHDIIFENQRSLNYEDLMGYAESLGLDMDQFEKDFNSRKYSDRVDEDFESGLRSGVNGTPGFFVNGEKYNGIWEDTELLHFLQSKVHAQQHEHH</sequence>
<dbReference type="PANTHER" id="PTHR13887:SF55">
    <property type="entry name" value="SLR0313 PROTEIN"/>
    <property type="match status" value="1"/>
</dbReference>
<dbReference type="AlphaFoldDB" id="A0A9E2SBE8"/>
<comment type="caution">
    <text evidence="3">The sequence shown here is derived from an EMBL/GenBank/DDBJ whole genome shotgun (WGS) entry which is preliminary data.</text>
</comment>
<evidence type="ECO:0000313" key="3">
    <source>
        <dbReference type="EMBL" id="MBV4356785.1"/>
    </source>
</evidence>